<name>A0A3S5EUZ7_9FLAO</name>
<dbReference type="InterPro" id="IPR051406">
    <property type="entry name" value="PLD_domain"/>
</dbReference>
<evidence type="ECO:0000313" key="9">
    <source>
        <dbReference type="EMBL" id="KEY20337.1"/>
    </source>
</evidence>
<reference evidence="10 12" key="2">
    <citation type="submission" date="2018-12" db="EMBL/GenBank/DDBJ databases">
        <authorList>
            <consortium name="Pathogen Informatics"/>
        </authorList>
    </citation>
    <scope>NUCLEOTIDE SEQUENCE [LARGE SCALE GENOMIC DNA]</scope>
    <source>
        <strain evidence="10 12">NCTC13489</strain>
    </source>
</reference>
<dbReference type="AlphaFoldDB" id="A0A3S5EUZ7"/>
<dbReference type="PANTHER" id="PTHR43856:SF1">
    <property type="entry name" value="MITOCHONDRIAL CARDIOLIPIN HYDROLASE"/>
    <property type="match status" value="1"/>
</dbReference>
<dbReference type="Proteomes" id="UP000270036">
    <property type="component" value="Chromosome"/>
</dbReference>
<sequence>MTKASFNGKKKKIQLNIENSNSSILVSVAWLTSLDFLGQLTDKLDVGCKVQIIISDHYQNQTVNYEKFIAKGGEVFIVPTKSGRFLHDKFALFDNSKLVAGSYNWTYSAEFRNHEFVIESVDLQLIKQFTIRFNNLKKIVTEYDKLKLVSNDNLNAENKEEEFIKLEEELEKEFITTIKEANLAGAKINSTNVISYIYNYGAIGGASRLISHGTDKLHSGLIKLWEINRLDISFETIVLKEKYQILFDKDILEKAQKRLDQLAIK</sequence>
<dbReference type="Proteomes" id="UP000028349">
    <property type="component" value="Unassembled WGS sequence"/>
</dbReference>
<evidence type="ECO:0000256" key="7">
    <source>
        <dbReference type="SAM" id="Coils"/>
    </source>
</evidence>
<accession>A0A3S5EUZ7</accession>
<feature type="coiled-coil region" evidence="7">
    <location>
        <begin position="149"/>
        <end position="176"/>
    </location>
</feature>
<dbReference type="EC" id="3.1.4.4" evidence="3"/>
<keyword evidence="4" id="KW-0378">Hydrolase</keyword>
<protein>
    <recommendedName>
        <fullName evidence="3">phospholipase D</fullName>
        <ecNumber evidence="3">3.1.4.4</ecNumber>
    </recommendedName>
</protein>
<reference evidence="9 11" key="1">
    <citation type="submission" date="2014-07" db="EMBL/GenBank/DDBJ databases">
        <authorList>
            <person name="Pisani N.G."/>
            <person name="Newman J.D."/>
        </authorList>
    </citation>
    <scope>NUCLEOTIDE SEQUENCE [LARGE SCALE GENOMIC DNA]</scope>
    <source>
        <strain evidence="9 11">LMG 24720</strain>
    </source>
</reference>
<feature type="domain" description="PLD phosphodiesterase" evidence="8">
    <location>
        <begin position="82"/>
        <end position="109"/>
    </location>
</feature>
<comment type="similarity">
    <text evidence="2">Belongs to the phospholipase D family.</text>
</comment>
<keyword evidence="6" id="KW-0443">Lipid metabolism</keyword>
<keyword evidence="11" id="KW-1185">Reference proteome</keyword>
<dbReference type="GO" id="GO:0016042">
    <property type="term" value="P:lipid catabolic process"/>
    <property type="evidence" value="ECO:0007669"/>
    <property type="project" value="UniProtKB-KW"/>
</dbReference>
<dbReference type="EMBL" id="JPEP01000001">
    <property type="protein sequence ID" value="KEY20337.1"/>
    <property type="molecule type" value="Genomic_DNA"/>
</dbReference>
<evidence type="ECO:0000313" key="11">
    <source>
        <dbReference type="Proteomes" id="UP000028349"/>
    </source>
</evidence>
<evidence type="ECO:0000256" key="6">
    <source>
        <dbReference type="ARBA" id="ARBA00023098"/>
    </source>
</evidence>
<evidence type="ECO:0000313" key="10">
    <source>
        <dbReference type="EMBL" id="VEI01535.1"/>
    </source>
</evidence>
<dbReference type="Gene3D" id="3.30.870.10">
    <property type="entry name" value="Endonuclease Chain A"/>
    <property type="match status" value="1"/>
</dbReference>
<dbReference type="PANTHER" id="PTHR43856">
    <property type="entry name" value="CARDIOLIPIN HYDROLASE"/>
    <property type="match status" value="1"/>
</dbReference>
<dbReference type="GO" id="GO:0016891">
    <property type="term" value="F:RNA endonuclease activity producing 5'-phosphomonoesters, hydrolytic mechanism"/>
    <property type="evidence" value="ECO:0007669"/>
    <property type="project" value="TreeGrafter"/>
</dbReference>
<dbReference type="OrthoDB" id="9762009at2"/>
<comment type="catalytic activity">
    <reaction evidence="1">
        <text>a 1,2-diacyl-sn-glycero-3-phosphocholine + H2O = a 1,2-diacyl-sn-glycero-3-phosphate + choline + H(+)</text>
        <dbReference type="Rhea" id="RHEA:14445"/>
        <dbReference type="ChEBI" id="CHEBI:15354"/>
        <dbReference type="ChEBI" id="CHEBI:15377"/>
        <dbReference type="ChEBI" id="CHEBI:15378"/>
        <dbReference type="ChEBI" id="CHEBI:57643"/>
        <dbReference type="ChEBI" id="CHEBI:58608"/>
        <dbReference type="EC" id="3.1.4.4"/>
    </reaction>
</comment>
<evidence type="ECO:0000259" key="8">
    <source>
        <dbReference type="PROSITE" id="PS50035"/>
    </source>
</evidence>
<keyword evidence="7" id="KW-0175">Coiled coil</keyword>
<dbReference type="EMBL" id="LR134441">
    <property type="protein sequence ID" value="VEI01535.1"/>
    <property type="molecule type" value="Genomic_DNA"/>
</dbReference>
<dbReference type="RefSeq" id="WP_034717257.1">
    <property type="nucleotide sequence ID" value="NZ_FOIX01000002.1"/>
</dbReference>
<evidence type="ECO:0000256" key="3">
    <source>
        <dbReference type="ARBA" id="ARBA00012027"/>
    </source>
</evidence>
<proteinExistence type="inferred from homology"/>
<dbReference type="Pfam" id="PF13091">
    <property type="entry name" value="PLDc_2"/>
    <property type="match status" value="1"/>
</dbReference>
<evidence type="ECO:0000256" key="5">
    <source>
        <dbReference type="ARBA" id="ARBA00022963"/>
    </source>
</evidence>
<dbReference type="STRING" id="266748.HY04_03810"/>
<dbReference type="InterPro" id="IPR025202">
    <property type="entry name" value="PLD-like_dom"/>
</dbReference>
<keyword evidence="5" id="KW-0442">Lipid degradation</keyword>
<organism evidence="10 12">
    <name type="scientific">Kaistella antarctica</name>
    <dbReference type="NCBI Taxonomy" id="266748"/>
    <lineage>
        <taxon>Bacteria</taxon>
        <taxon>Pseudomonadati</taxon>
        <taxon>Bacteroidota</taxon>
        <taxon>Flavobacteriia</taxon>
        <taxon>Flavobacteriales</taxon>
        <taxon>Weeksellaceae</taxon>
        <taxon>Chryseobacterium group</taxon>
        <taxon>Kaistella</taxon>
    </lineage>
</organism>
<dbReference type="GO" id="GO:0006793">
    <property type="term" value="P:phosphorus metabolic process"/>
    <property type="evidence" value="ECO:0007669"/>
    <property type="project" value="UniProtKB-ARBA"/>
</dbReference>
<dbReference type="SUPFAM" id="SSF56024">
    <property type="entry name" value="Phospholipase D/nuclease"/>
    <property type="match status" value="1"/>
</dbReference>
<gene>
    <name evidence="9" type="ORF">HY04_03810</name>
    <name evidence="10" type="ORF">NCTC13489_02807</name>
</gene>
<dbReference type="GO" id="GO:0004630">
    <property type="term" value="F:phospholipase D activity"/>
    <property type="evidence" value="ECO:0007669"/>
    <property type="project" value="UniProtKB-EC"/>
</dbReference>
<evidence type="ECO:0000256" key="2">
    <source>
        <dbReference type="ARBA" id="ARBA00008664"/>
    </source>
</evidence>
<evidence type="ECO:0000256" key="4">
    <source>
        <dbReference type="ARBA" id="ARBA00022801"/>
    </source>
</evidence>
<dbReference type="InterPro" id="IPR001736">
    <property type="entry name" value="PLipase_D/transphosphatidylase"/>
</dbReference>
<dbReference type="KEGG" id="cant:NCTC13489_02807"/>
<dbReference type="PROSITE" id="PS50035">
    <property type="entry name" value="PLD"/>
    <property type="match status" value="1"/>
</dbReference>
<evidence type="ECO:0000256" key="1">
    <source>
        <dbReference type="ARBA" id="ARBA00000798"/>
    </source>
</evidence>
<evidence type="ECO:0000313" key="12">
    <source>
        <dbReference type="Proteomes" id="UP000270036"/>
    </source>
</evidence>